<evidence type="ECO:0000256" key="5">
    <source>
        <dbReference type="ARBA" id="ARBA00022692"/>
    </source>
</evidence>
<protein>
    <submittedName>
        <fullName evidence="12">Uncharacterized protein</fullName>
    </submittedName>
</protein>
<name>A0A7R9PW03_9ACAR</name>
<organism evidence="12">
    <name type="scientific">Medioppia subpectinata</name>
    <dbReference type="NCBI Taxonomy" id="1979941"/>
    <lineage>
        <taxon>Eukaryota</taxon>
        <taxon>Metazoa</taxon>
        <taxon>Ecdysozoa</taxon>
        <taxon>Arthropoda</taxon>
        <taxon>Chelicerata</taxon>
        <taxon>Arachnida</taxon>
        <taxon>Acari</taxon>
        <taxon>Acariformes</taxon>
        <taxon>Sarcoptiformes</taxon>
        <taxon>Oribatida</taxon>
        <taxon>Brachypylina</taxon>
        <taxon>Oppioidea</taxon>
        <taxon>Oppiidae</taxon>
        <taxon>Medioppia</taxon>
    </lineage>
</organism>
<dbReference type="Pfam" id="PF01459">
    <property type="entry name" value="Porin_3"/>
    <property type="match status" value="1"/>
</dbReference>
<keyword evidence="3" id="KW-0813">Transport</keyword>
<dbReference type="GO" id="GO:0015288">
    <property type="term" value="F:porin activity"/>
    <property type="evidence" value="ECO:0007669"/>
    <property type="project" value="UniProtKB-KW"/>
</dbReference>
<reference evidence="12" key="1">
    <citation type="submission" date="2020-11" db="EMBL/GenBank/DDBJ databases">
        <authorList>
            <person name="Tran Van P."/>
        </authorList>
    </citation>
    <scope>NUCLEOTIDE SEQUENCE</scope>
</reference>
<proteinExistence type="inferred from homology"/>
<evidence type="ECO:0000256" key="2">
    <source>
        <dbReference type="ARBA" id="ARBA00010510"/>
    </source>
</evidence>
<keyword evidence="6" id="KW-1000">Mitochondrion outer membrane</keyword>
<keyword evidence="10" id="KW-0472">Membrane</keyword>
<dbReference type="AlphaFoldDB" id="A0A7R9PW03"/>
<dbReference type="Gene3D" id="2.40.160.10">
    <property type="entry name" value="Porin"/>
    <property type="match status" value="1"/>
</dbReference>
<dbReference type="CDD" id="cd07305">
    <property type="entry name" value="Porin3_Tom40"/>
    <property type="match status" value="1"/>
</dbReference>
<evidence type="ECO:0000256" key="10">
    <source>
        <dbReference type="ARBA" id="ARBA00023136"/>
    </source>
</evidence>
<dbReference type="GO" id="GO:0008320">
    <property type="term" value="F:protein transmembrane transporter activity"/>
    <property type="evidence" value="ECO:0007669"/>
    <property type="project" value="InterPro"/>
</dbReference>
<dbReference type="OrthoDB" id="19656at2759"/>
<dbReference type="InterPro" id="IPR037930">
    <property type="entry name" value="Tom40"/>
</dbReference>
<keyword evidence="9" id="KW-0496">Mitochondrion</keyword>
<dbReference type="EMBL" id="OC855875">
    <property type="protein sequence ID" value="CAD7622822.1"/>
    <property type="molecule type" value="Genomic_DNA"/>
</dbReference>
<dbReference type="InterPro" id="IPR027246">
    <property type="entry name" value="Porin_Euk/Tom40"/>
</dbReference>
<keyword evidence="5" id="KW-0812">Transmembrane</keyword>
<dbReference type="Proteomes" id="UP000759131">
    <property type="component" value="Unassembled WGS sequence"/>
</dbReference>
<comment type="similarity">
    <text evidence="2">Belongs to the Tom40 family.</text>
</comment>
<keyword evidence="8" id="KW-0626">Porin</keyword>
<keyword evidence="13" id="KW-1185">Reference proteome</keyword>
<evidence type="ECO:0000256" key="9">
    <source>
        <dbReference type="ARBA" id="ARBA00023128"/>
    </source>
</evidence>
<keyword evidence="7" id="KW-0653">Protein transport</keyword>
<evidence type="ECO:0000256" key="3">
    <source>
        <dbReference type="ARBA" id="ARBA00022448"/>
    </source>
</evidence>
<comment type="subcellular location">
    <subcellularLocation>
        <location evidence="1">Mitochondrion outer membrane</location>
        <topology evidence="1">Multi-pass membrane protein</topology>
    </subcellularLocation>
</comment>
<gene>
    <name evidence="12" type="ORF">OSB1V03_LOCUS3285</name>
</gene>
<evidence type="ECO:0000313" key="13">
    <source>
        <dbReference type="Proteomes" id="UP000759131"/>
    </source>
</evidence>
<dbReference type="GO" id="GO:0046930">
    <property type="term" value="C:pore complex"/>
    <property type="evidence" value="ECO:0007669"/>
    <property type="project" value="UniProtKB-KW"/>
</dbReference>
<sequence>MGNVLAAASPPPPLPSGLSPPPPPQSPGDGPPKPPDTAADDSNPGSMEELHKKCKEVFPMPFDGARVVITKGLSNHFQLSHTISMSNGVTIPAGYRFGATYIGTKQTSPTEAYPIVYGEIDPSGNMTSRILHLVGDRVKLQIGAQIQDAKCVMAQLTTDYRGRDFTASLTLGNIDLINSSGVAVLHYLQNVSRRVALGGELAYQYGPQVPGNEIAVLSLAGRYSSPNSFTLSGTLSSSGAHLCYYQKGGENIQVGVEVETNLRMAESTATFGYQVDLPKANLLFRGMVDSNWTVGGVLEKKLLPLPFTFALSGQINHIKHATRIGAGLYLG</sequence>
<evidence type="ECO:0000313" key="12">
    <source>
        <dbReference type="EMBL" id="CAD7622822.1"/>
    </source>
</evidence>
<dbReference type="GO" id="GO:0030150">
    <property type="term" value="P:protein import into mitochondrial matrix"/>
    <property type="evidence" value="ECO:0007669"/>
    <property type="project" value="InterPro"/>
</dbReference>
<dbReference type="GO" id="GO:0005741">
    <property type="term" value="C:mitochondrial outer membrane"/>
    <property type="evidence" value="ECO:0007669"/>
    <property type="project" value="UniProtKB-SubCell"/>
</dbReference>
<feature type="compositionally biased region" description="Pro residues" evidence="11">
    <location>
        <begin position="9"/>
        <end position="35"/>
    </location>
</feature>
<evidence type="ECO:0000256" key="8">
    <source>
        <dbReference type="ARBA" id="ARBA00023114"/>
    </source>
</evidence>
<keyword evidence="4" id="KW-1134">Transmembrane beta strand</keyword>
<feature type="region of interest" description="Disordered" evidence="11">
    <location>
        <begin position="1"/>
        <end position="49"/>
    </location>
</feature>
<dbReference type="FunFam" id="2.40.160.10:FF:000005">
    <property type="entry name" value="mitochondrial import receptor subunit TOM40 homolog"/>
    <property type="match status" value="1"/>
</dbReference>
<evidence type="ECO:0000256" key="4">
    <source>
        <dbReference type="ARBA" id="ARBA00022452"/>
    </source>
</evidence>
<dbReference type="PANTHER" id="PTHR10802">
    <property type="entry name" value="MITOCHONDRIAL IMPORT RECEPTOR SUBUNIT TOM40"/>
    <property type="match status" value="1"/>
</dbReference>
<evidence type="ECO:0000256" key="1">
    <source>
        <dbReference type="ARBA" id="ARBA00004374"/>
    </source>
</evidence>
<evidence type="ECO:0000256" key="6">
    <source>
        <dbReference type="ARBA" id="ARBA00022787"/>
    </source>
</evidence>
<dbReference type="EMBL" id="CAJPIZ010001300">
    <property type="protein sequence ID" value="CAG2103252.1"/>
    <property type="molecule type" value="Genomic_DNA"/>
</dbReference>
<evidence type="ECO:0000256" key="7">
    <source>
        <dbReference type="ARBA" id="ARBA00022927"/>
    </source>
</evidence>
<accession>A0A7R9PW03</accession>
<evidence type="ECO:0000256" key="11">
    <source>
        <dbReference type="SAM" id="MobiDB-lite"/>
    </source>
</evidence>
<dbReference type="InterPro" id="IPR023614">
    <property type="entry name" value="Porin_dom_sf"/>
</dbReference>
<keyword evidence="8" id="KW-0406">Ion transport</keyword>